<evidence type="ECO:0000313" key="3">
    <source>
        <dbReference type="Proteomes" id="UP001358586"/>
    </source>
</evidence>
<dbReference type="InterPro" id="IPR001025">
    <property type="entry name" value="BAH_dom"/>
</dbReference>
<reference evidence="2 3" key="1">
    <citation type="submission" date="2023-03" db="EMBL/GenBank/DDBJ databases">
        <title>WGS of Gossypium arboreum.</title>
        <authorList>
            <person name="Yu D."/>
        </authorList>
    </citation>
    <scope>NUCLEOTIDE SEQUENCE [LARGE SCALE GENOMIC DNA]</scope>
    <source>
        <tissue evidence="2">Leaf</tissue>
    </source>
</reference>
<dbReference type="Gene3D" id="3.40.50.150">
    <property type="entry name" value="Vaccinia Virus protein VP39"/>
    <property type="match status" value="1"/>
</dbReference>
<protein>
    <recommendedName>
        <fullName evidence="1">BAH domain-containing protein</fullName>
    </recommendedName>
</protein>
<dbReference type="EMBL" id="JARKNE010000008">
    <property type="protein sequence ID" value="KAK5812895.1"/>
    <property type="molecule type" value="Genomic_DNA"/>
</dbReference>
<dbReference type="Gene3D" id="2.30.30.490">
    <property type="match status" value="1"/>
</dbReference>
<comment type="caution">
    <text evidence="2">The sequence shown here is derived from an EMBL/GenBank/DDBJ whole genome shotgun (WGS) entry which is preliminary data.</text>
</comment>
<keyword evidence="3" id="KW-1185">Reference proteome</keyword>
<dbReference type="InterPro" id="IPR043151">
    <property type="entry name" value="BAH_sf"/>
</dbReference>
<dbReference type="Proteomes" id="UP001358586">
    <property type="component" value="Chromosome 8"/>
</dbReference>
<evidence type="ECO:0000259" key="1">
    <source>
        <dbReference type="PROSITE" id="PS51038"/>
    </source>
</evidence>
<gene>
    <name evidence="2" type="ORF">PVK06_028339</name>
</gene>
<dbReference type="PANTHER" id="PTHR10629">
    <property type="entry name" value="CYTOSINE-SPECIFIC METHYLTRANSFERASE"/>
    <property type="match status" value="1"/>
</dbReference>
<name>A0ABR0P2S3_GOSAR</name>
<evidence type="ECO:0000313" key="2">
    <source>
        <dbReference type="EMBL" id="KAK5812895.1"/>
    </source>
</evidence>
<accession>A0ABR0P2S3</accession>
<organism evidence="2 3">
    <name type="scientific">Gossypium arboreum</name>
    <name type="common">Tree cotton</name>
    <name type="synonym">Gossypium nanking</name>
    <dbReference type="NCBI Taxonomy" id="29729"/>
    <lineage>
        <taxon>Eukaryota</taxon>
        <taxon>Viridiplantae</taxon>
        <taxon>Streptophyta</taxon>
        <taxon>Embryophyta</taxon>
        <taxon>Tracheophyta</taxon>
        <taxon>Spermatophyta</taxon>
        <taxon>Magnoliopsida</taxon>
        <taxon>eudicotyledons</taxon>
        <taxon>Gunneridae</taxon>
        <taxon>Pentapetalae</taxon>
        <taxon>rosids</taxon>
        <taxon>malvids</taxon>
        <taxon>Malvales</taxon>
        <taxon>Malvaceae</taxon>
        <taxon>Malvoideae</taxon>
        <taxon>Gossypium</taxon>
    </lineage>
</organism>
<dbReference type="PANTHER" id="PTHR10629:SF34">
    <property type="entry name" value="DNA (CYTOSINE-5)-METHYLTRANSFERASE CMT2"/>
    <property type="match status" value="1"/>
</dbReference>
<dbReference type="InterPro" id="IPR050390">
    <property type="entry name" value="C5-Methyltransferase"/>
</dbReference>
<sequence>MNIKSNRKDKSLDDDDDDEDKIVWNVECHYAQAEIDGCTINLGDCVYIKGEEAKHHIGRILEFFKTTDGENYFRVQWFYRAEDTVMKQEAALHDERRLCYSTLVNENLIDCIISKVSVTQISPKFGSKSNSLPRSDFYFDMESCVDYSTFCTLPTANIPSFETYKAQLAQLDLYSGCGGMSTGLCLRAKALCNDLVAKWAVDSDKSACESLKLNHPEAHVRNEAADGFLQLLKEWEKLCKQYRVKNLERTYPSRSKISETVWNNASSAKGSDTPPDEHEVSSLVDICYGDPCNTGNHGLKFKVCWKGLYCK</sequence>
<dbReference type="InterPro" id="IPR029063">
    <property type="entry name" value="SAM-dependent_MTases_sf"/>
</dbReference>
<dbReference type="SUPFAM" id="SSF53335">
    <property type="entry name" value="S-adenosyl-L-methionine-dependent methyltransferases"/>
    <property type="match status" value="1"/>
</dbReference>
<dbReference type="PROSITE" id="PS51038">
    <property type="entry name" value="BAH"/>
    <property type="match status" value="1"/>
</dbReference>
<dbReference type="Pfam" id="PF01426">
    <property type="entry name" value="BAH"/>
    <property type="match status" value="1"/>
</dbReference>
<proteinExistence type="predicted"/>
<feature type="domain" description="BAH" evidence="1">
    <location>
        <begin position="38"/>
        <end position="154"/>
    </location>
</feature>
<dbReference type="SMART" id="SM00439">
    <property type="entry name" value="BAH"/>
    <property type="match status" value="1"/>
</dbReference>